<dbReference type="EMBL" id="JBBMFI010000037">
    <property type="protein sequence ID" value="MEQ2566239.1"/>
    <property type="molecule type" value="Genomic_DNA"/>
</dbReference>
<dbReference type="InterPro" id="IPR043519">
    <property type="entry name" value="NT_sf"/>
</dbReference>
<dbReference type="SUPFAM" id="SSF81301">
    <property type="entry name" value="Nucleotidyltransferase"/>
    <property type="match status" value="1"/>
</dbReference>
<protein>
    <submittedName>
        <fullName evidence="2">Nucleotidyltransferase domain-containing protein</fullName>
    </submittedName>
</protein>
<evidence type="ECO:0000259" key="1">
    <source>
        <dbReference type="Pfam" id="PF18765"/>
    </source>
</evidence>
<feature type="domain" description="Polymerase beta nucleotidyltransferase" evidence="1">
    <location>
        <begin position="5"/>
        <end position="47"/>
    </location>
</feature>
<dbReference type="Gene3D" id="3.30.460.10">
    <property type="entry name" value="Beta Polymerase, domain 2"/>
    <property type="match status" value="1"/>
</dbReference>
<organism evidence="2 3">
    <name type="scientific">Ruminococcoides intestinihominis</name>
    <dbReference type="NCBI Taxonomy" id="3133161"/>
    <lineage>
        <taxon>Bacteria</taxon>
        <taxon>Bacillati</taxon>
        <taxon>Bacillota</taxon>
        <taxon>Clostridia</taxon>
        <taxon>Eubacteriales</taxon>
        <taxon>Oscillospiraceae</taxon>
        <taxon>Ruminococcoides</taxon>
    </lineage>
</organism>
<gene>
    <name evidence="2" type="ORF">ABFO16_08315</name>
</gene>
<name>A0ABV1HV82_9FIRM</name>
<proteinExistence type="predicted"/>
<dbReference type="RefSeq" id="WP_022505668.1">
    <property type="nucleotide sequence ID" value="NZ_JBBMEY010000063.1"/>
</dbReference>
<accession>A0ABV1HV82</accession>
<dbReference type="InterPro" id="IPR041633">
    <property type="entry name" value="Polbeta"/>
</dbReference>
<dbReference type="Proteomes" id="UP001478133">
    <property type="component" value="Unassembled WGS sequence"/>
</dbReference>
<keyword evidence="3" id="KW-1185">Reference proteome</keyword>
<evidence type="ECO:0000313" key="3">
    <source>
        <dbReference type="Proteomes" id="UP001478133"/>
    </source>
</evidence>
<sequence>MFFENLWKEISTLNEVQSIALAGSRASEKYDEKSDYDLYIYCDTVPNDSSR</sequence>
<comment type="caution">
    <text evidence="2">The sequence shown here is derived from an EMBL/GenBank/DDBJ whole genome shotgun (WGS) entry which is preliminary data.</text>
</comment>
<reference evidence="2 3" key="1">
    <citation type="submission" date="2024-03" db="EMBL/GenBank/DDBJ databases">
        <title>Human intestinal bacterial collection.</title>
        <authorList>
            <person name="Pauvert C."/>
            <person name="Hitch T.C.A."/>
            <person name="Clavel T."/>
        </authorList>
    </citation>
    <scope>NUCLEOTIDE SEQUENCE [LARGE SCALE GENOMIC DNA]</scope>
    <source>
        <strain evidence="2 3">CLA-AP-H18</strain>
    </source>
</reference>
<evidence type="ECO:0000313" key="2">
    <source>
        <dbReference type="EMBL" id="MEQ2566239.1"/>
    </source>
</evidence>
<dbReference type="Pfam" id="PF18765">
    <property type="entry name" value="Polbeta"/>
    <property type="match status" value="1"/>
</dbReference>